<reference evidence="2 3" key="1">
    <citation type="journal article" date="2012" name="Eukaryot. Cell">
        <title>Draft genome sequence of CBS 2479, the standard type strain of Trichosporon asahii.</title>
        <authorList>
            <person name="Yang R.Y."/>
            <person name="Li H.T."/>
            <person name="Zhu H."/>
            <person name="Zhou G.P."/>
            <person name="Wang M."/>
            <person name="Wang L."/>
        </authorList>
    </citation>
    <scope>NUCLEOTIDE SEQUENCE [LARGE SCALE GENOMIC DNA]</scope>
    <source>
        <strain evidence="3">ATCC 90039 / CBS 2479 / JCM 2466 / KCTC 7840 / NCYC 2677 / UAMH 7654</strain>
    </source>
</reference>
<organism evidence="2 3">
    <name type="scientific">Trichosporon asahii var. asahii (strain ATCC 90039 / CBS 2479 / JCM 2466 / KCTC 7840 / NBRC 103889/ NCYC 2677 / UAMH 7654)</name>
    <name type="common">Yeast</name>
    <dbReference type="NCBI Taxonomy" id="1186058"/>
    <lineage>
        <taxon>Eukaryota</taxon>
        <taxon>Fungi</taxon>
        <taxon>Dikarya</taxon>
        <taxon>Basidiomycota</taxon>
        <taxon>Agaricomycotina</taxon>
        <taxon>Tremellomycetes</taxon>
        <taxon>Trichosporonales</taxon>
        <taxon>Trichosporonaceae</taxon>
        <taxon>Trichosporon</taxon>
    </lineage>
</organism>
<dbReference type="VEuPathDB" id="FungiDB:A1Q1_01207"/>
<name>J4UEH3_TRIAS</name>
<dbReference type="HOGENOM" id="CLU_821800_0_0_1"/>
<dbReference type="InterPro" id="IPR016181">
    <property type="entry name" value="Acyl_CoA_acyltransferase"/>
</dbReference>
<dbReference type="Proteomes" id="UP000002748">
    <property type="component" value="Unassembled WGS sequence"/>
</dbReference>
<dbReference type="AlphaFoldDB" id="J4UEH3"/>
<gene>
    <name evidence="2" type="ORF">A1Q1_01207</name>
</gene>
<dbReference type="InterPro" id="IPR000182">
    <property type="entry name" value="GNAT_dom"/>
</dbReference>
<protein>
    <recommendedName>
        <fullName evidence="1">N-acetyltransferase domain-containing protein</fullName>
    </recommendedName>
</protein>
<dbReference type="OrthoDB" id="61870at2759"/>
<proteinExistence type="predicted"/>
<dbReference type="Pfam" id="PF08445">
    <property type="entry name" value="FR47"/>
    <property type="match status" value="1"/>
</dbReference>
<dbReference type="InterPro" id="IPR013653">
    <property type="entry name" value="GCN5-like_dom"/>
</dbReference>
<dbReference type="SUPFAM" id="SSF55729">
    <property type="entry name" value="Acyl-CoA N-acyltransferases (Nat)"/>
    <property type="match status" value="1"/>
</dbReference>
<evidence type="ECO:0000313" key="3">
    <source>
        <dbReference type="Proteomes" id="UP000002748"/>
    </source>
</evidence>
<evidence type="ECO:0000313" key="2">
    <source>
        <dbReference type="EMBL" id="EJT49650.1"/>
    </source>
</evidence>
<sequence length="338" mass="37425">MAATLQLYEHNPSSLLPLLTKYLPHTQAVLGAIVSCPPPGQRPQSALDAPPLETMWASFPPGRLPSDSDTDWLVALALPAPSEQIRIWHRAEVELNNEEIERVKQIEGSVVSTEALREAESKGGNDDAASQVIEARRIMREMYPNHFVMGQLNAAWEPALRHALKAPSRGICRVFLAPEELPSTGSDAERLRKLGLKLDTTRVGDEGEYHPPKYILARSKYTTLVRPIDGGAPVCWVLTHADGSLGALYTLPEWRRKGLAKIVVAERLKAMAESNSEGSREGDRARAEASRKLRANLQVEEHNEASEALWTGLGWEAASCVAWVYSQEDQEKYRSVPK</sequence>
<comment type="caution">
    <text evidence="2">The sequence shown here is derived from an EMBL/GenBank/DDBJ whole genome shotgun (WGS) entry which is preliminary data.</text>
</comment>
<dbReference type="RefSeq" id="XP_014180957.1">
    <property type="nucleotide sequence ID" value="XM_014325482.1"/>
</dbReference>
<dbReference type="GO" id="GO:0016747">
    <property type="term" value="F:acyltransferase activity, transferring groups other than amino-acyl groups"/>
    <property type="evidence" value="ECO:0007669"/>
    <property type="project" value="InterPro"/>
</dbReference>
<dbReference type="GeneID" id="25984721"/>
<dbReference type="EMBL" id="ALBS01000162">
    <property type="protein sequence ID" value="EJT49650.1"/>
    <property type="molecule type" value="Genomic_DNA"/>
</dbReference>
<evidence type="ECO:0000259" key="1">
    <source>
        <dbReference type="PROSITE" id="PS51186"/>
    </source>
</evidence>
<dbReference type="KEGG" id="tasa:A1Q1_01207"/>
<accession>J4UEH3</accession>
<dbReference type="Gene3D" id="3.40.630.30">
    <property type="match status" value="1"/>
</dbReference>
<dbReference type="PROSITE" id="PS51186">
    <property type="entry name" value="GNAT"/>
    <property type="match status" value="1"/>
</dbReference>
<feature type="domain" description="N-acetyltransferase" evidence="1">
    <location>
        <begin position="178"/>
        <end position="337"/>
    </location>
</feature>